<reference evidence="3" key="1">
    <citation type="submission" date="2022-05" db="EMBL/GenBank/DDBJ databases">
        <title>Comparative genomics of Staphylococcus equorum isolates.</title>
        <authorList>
            <person name="Luelf R.H."/>
        </authorList>
    </citation>
    <scope>NUCLEOTIDE SEQUENCE</scope>
    <source>
        <strain evidence="3">TMW 2.2343</strain>
    </source>
</reference>
<dbReference type="AlphaFoldDB" id="A0A9X4LDB8"/>
<feature type="domain" description="CN hydrolase" evidence="2">
    <location>
        <begin position="1"/>
        <end position="238"/>
    </location>
</feature>
<dbReference type="PROSITE" id="PS50263">
    <property type="entry name" value="CN_HYDROLASE"/>
    <property type="match status" value="1"/>
</dbReference>
<dbReference type="Pfam" id="PF00795">
    <property type="entry name" value="CN_hydrolase"/>
    <property type="match status" value="1"/>
</dbReference>
<organism evidence="3 4">
    <name type="scientific">Staphylococcus equorum</name>
    <dbReference type="NCBI Taxonomy" id="246432"/>
    <lineage>
        <taxon>Bacteria</taxon>
        <taxon>Bacillati</taxon>
        <taxon>Bacillota</taxon>
        <taxon>Bacilli</taxon>
        <taxon>Bacillales</taxon>
        <taxon>Staphylococcaceae</taxon>
        <taxon>Staphylococcus</taxon>
    </lineage>
</organism>
<evidence type="ECO:0000313" key="3">
    <source>
        <dbReference type="EMBL" id="MDG0858023.1"/>
    </source>
</evidence>
<dbReference type="InterPro" id="IPR003010">
    <property type="entry name" value="C-N_Hydrolase"/>
</dbReference>
<proteinExistence type="inferred from homology"/>
<dbReference type="RefSeq" id="WP_277580550.1">
    <property type="nucleotide sequence ID" value="NZ_JAMBPV010000001.1"/>
</dbReference>
<sequence>MNVQLFQFNVALGNFEKNKNKIAQLFSEELLKTTSIVVLPEMWNNGYDLENLNDKADDNLKLTIKFISNLAKEYNVNIVAGSVSNKKQGEVYNTLVVFNKNGELIYDYDKIHLVPMLDEPKFMAGGQFLPQPFKLTDIDMGGIICYDLRFPESTRQMAVNGAKVIFVVAEWPDSRLYQWRHLNIARAIENAVYVIACNSCGSDGKTTYAGHSMIVDPRGNVIREVGESESTIFAEVDVELVHEIRESIPVFRNRRIDLYS</sequence>
<keyword evidence="3" id="KW-0378">Hydrolase</keyword>
<name>A0A9X4LDB8_9STAP</name>
<dbReference type="EMBL" id="JAMBPX010000001">
    <property type="protein sequence ID" value="MDG0858023.1"/>
    <property type="molecule type" value="Genomic_DNA"/>
</dbReference>
<dbReference type="SUPFAM" id="SSF56317">
    <property type="entry name" value="Carbon-nitrogen hydrolase"/>
    <property type="match status" value="1"/>
</dbReference>
<dbReference type="GO" id="GO:0016787">
    <property type="term" value="F:hydrolase activity"/>
    <property type="evidence" value="ECO:0007669"/>
    <property type="project" value="UniProtKB-KW"/>
</dbReference>
<evidence type="ECO:0000256" key="1">
    <source>
        <dbReference type="ARBA" id="ARBA00010613"/>
    </source>
</evidence>
<dbReference type="PANTHER" id="PTHR23088">
    <property type="entry name" value="NITRILASE-RELATED"/>
    <property type="match status" value="1"/>
</dbReference>
<dbReference type="Gene3D" id="3.60.110.10">
    <property type="entry name" value="Carbon-nitrogen hydrolase"/>
    <property type="match status" value="1"/>
</dbReference>
<dbReference type="InterPro" id="IPR036526">
    <property type="entry name" value="C-N_Hydrolase_sf"/>
</dbReference>
<comment type="similarity">
    <text evidence="1">Belongs to the carbon-nitrogen hydrolase superfamily. NIT1/NIT2 family.</text>
</comment>
<evidence type="ECO:0000313" key="4">
    <source>
        <dbReference type="Proteomes" id="UP001152302"/>
    </source>
</evidence>
<dbReference type="InterPro" id="IPR001110">
    <property type="entry name" value="UPF0012_CS"/>
</dbReference>
<accession>A0A9X4LDB8</accession>
<dbReference type="Proteomes" id="UP001152302">
    <property type="component" value="Unassembled WGS sequence"/>
</dbReference>
<evidence type="ECO:0000259" key="2">
    <source>
        <dbReference type="PROSITE" id="PS50263"/>
    </source>
</evidence>
<gene>
    <name evidence="3" type="ORF">M4L21_01695</name>
</gene>
<dbReference type="PROSITE" id="PS01227">
    <property type="entry name" value="UPF0012"/>
    <property type="match status" value="1"/>
</dbReference>
<comment type="caution">
    <text evidence="3">The sequence shown here is derived from an EMBL/GenBank/DDBJ whole genome shotgun (WGS) entry which is preliminary data.</text>
</comment>
<dbReference type="PANTHER" id="PTHR23088:SF27">
    <property type="entry name" value="DEAMINATED GLUTATHIONE AMIDASE"/>
    <property type="match status" value="1"/>
</dbReference>
<dbReference type="CDD" id="cd07583">
    <property type="entry name" value="nitrilase_5"/>
    <property type="match status" value="1"/>
</dbReference>
<protein>
    <submittedName>
        <fullName evidence="3">Carbon-nitrogen family hydrolase</fullName>
    </submittedName>
</protein>